<evidence type="ECO:0000259" key="8">
    <source>
        <dbReference type="Pfam" id="PF17042"/>
    </source>
</evidence>
<dbReference type="Pfam" id="PF07005">
    <property type="entry name" value="SBD_N"/>
    <property type="match status" value="1"/>
</dbReference>
<comment type="caution">
    <text evidence="9">The sequence shown here is derived from an EMBL/GenBank/DDBJ whole genome shotgun (WGS) entry which is preliminary data.</text>
</comment>
<organism evidence="9 10">
    <name type="scientific">Actinomadura rugatobispora</name>
    <dbReference type="NCBI Taxonomy" id="1994"/>
    <lineage>
        <taxon>Bacteria</taxon>
        <taxon>Bacillati</taxon>
        <taxon>Actinomycetota</taxon>
        <taxon>Actinomycetes</taxon>
        <taxon>Streptosporangiales</taxon>
        <taxon>Thermomonosporaceae</taxon>
        <taxon>Actinomadura</taxon>
    </lineage>
</organism>
<feature type="domain" description="Four-carbon acid sugar kinase N-terminal" evidence="7">
    <location>
        <begin position="5"/>
        <end position="210"/>
    </location>
</feature>
<keyword evidence="6" id="KW-0119">Carbohydrate metabolism</keyword>
<evidence type="ECO:0000256" key="6">
    <source>
        <dbReference type="ARBA" id="ARBA00023277"/>
    </source>
</evidence>
<evidence type="ECO:0000256" key="4">
    <source>
        <dbReference type="ARBA" id="ARBA00022777"/>
    </source>
</evidence>
<feature type="domain" description="Four-carbon acid sugar kinase nucleotide binding" evidence="8">
    <location>
        <begin position="230"/>
        <end position="371"/>
    </location>
</feature>
<dbReference type="Gene3D" id="3.40.980.20">
    <property type="entry name" value="Four-carbon acid sugar kinase, nucleotide binding domain"/>
    <property type="match status" value="1"/>
</dbReference>
<keyword evidence="2" id="KW-0808">Transferase</keyword>
<evidence type="ECO:0000313" key="10">
    <source>
        <dbReference type="Proteomes" id="UP001596074"/>
    </source>
</evidence>
<evidence type="ECO:0000256" key="1">
    <source>
        <dbReference type="ARBA" id="ARBA00005715"/>
    </source>
</evidence>
<dbReference type="InterPro" id="IPR031475">
    <property type="entry name" value="NBD_C"/>
</dbReference>
<evidence type="ECO:0000259" key="7">
    <source>
        <dbReference type="Pfam" id="PF07005"/>
    </source>
</evidence>
<evidence type="ECO:0000256" key="2">
    <source>
        <dbReference type="ARBA" id="ARBA00022679"/>
    </source>
</evidence>
<comment type="similarity">
    <text evidence="1">Belongs to the four-carbon acid sugar kinase family.</text>
</comment>
<dbReference type="RefSeq" id="WP_378289157.1">
    <property type="nucleotide sequence ID" value="NZ_JBHSON010000097.1"/>
</dbReference>
<gene>
    <name evidence="9" type="ORF">ACFPZN_44905</name>
</gene>
<dbReference type="InterPro" id="IPR037051">
    <property type="entry name" value="4-carb_acid_sugar_kinase_N_sf"/>
</dbReference>
<dbReference type="SUPFAM" id="SSF142764">
    <property type="entry name" value="YgbK-like"/>
    <property type="match status" value="1"/>
</dbReference>
<keyword evidence="4 9" id="KW-0418">Kinase</keyword>
<dbReference type="EMBL" id="JBHSON010000097">
    <property type="protein sequence ID" value="MFC5752797.1"/>
    <property type="molecule type" value="Genomic_DNA"/>
</dbReference>
<sequence>MTEVVIVADDLTGAADSAVPFAARASTAVALDEAWPRARVVAVDTDSRYSPEAVAAERVGKAVARGRADGARIVKKIDSTLRGNVGAEIAAAREAAGGRVLAVVAPAFPATGRTVSGGVVRVGGEPLPGRRYGGDVVALLAAAGLRARRIGLDAVRGPGLDARFAQALRDGLDAVVCDGETDADLRAVCDAAGDGTATLLVGSGGLTAALARTLGPAEPVAVTAPAGPALVVIGSYSELARAQRAELVAGGWTPVHVGPGGTGADEAVRAVRAGLAGGDVVLSVDPDAPVDRARAFATARALAAVAVGGADAAGILAATGGETARAVLLGLGATELWPVGEPEPGVVAGRVRGTGALFITKAGAFGDPATLARVVRAVRTEQGE</sequence>
<dbReference type="Pfam" id="PF17042">
    <property type="entry name" value="NBD_C"/>
    <property type="match status" value="1"/>
</dbReference>
<dbReference type="Proteomes" id="UP001596074">
    <property type="component" value="Unassembled WGS sequence"/>
</dbReference>
<evidence type="ECO:0000313" key="9">
    <source>
        <dbReference type="EMBL" id="MFC5752797.1"/>
    </source>
</evidence>
<accession>A0ABW1AE29</accession>
<evidence type="ECO:0000256" key="3">
    <source>
        <dbReference type="ARBA" id="ARBA00022741"/>
    </source>
</evidence>
<name>A0ABW1AE29_9ACTN</name>
<evidence type="ECO:0000256" key="5">
    <source>
        <dbReference type="ARBA" id="ARBA00022840"/>
    </source>
</evidence>
<dbReference type="Gene3D" id="3.40.50.10840">
    <property type="entry name" value="Putative sugar-binding, N-terminal domain"/>
    <property type="match status" value="1"/>
</dbReference>
<dbReference type="InterPro" id="IPR042213">
    <property type="entry name" value="NBD_C_sf"/>
</dbReference>
<proteinExistence type="inferred from homology"/>
<keyword evidence="10" id="KW-1185">Reference proteome</keyword>
<reference evidence="10" key="1">
    <citation type="journal article" date="2019" name="Int. J. Syst. Evol. Microbiol.">
        <title>The Global Catalogue of Microorganisms (GCM) 10K type strain sequencing project: providing services to taxonomists for standard genome sequencing and annotation.</title>
        <authorList>
            <consortium name="The Broad Institute Genomics Platform"/>
            <consortium name="The Broad Institute Genome Sequencing Center for Infectious Disease"/>
            <person name="Wu L."/>
            <person name="Ma J."/>
        </authorList>
    </citation>
    <scope>NUCLEOTIDE SEQUENCE [LARGE SCALE GENOMIC DNA]</scope>
    <source>
        <strain evidence="10">KCTC 42087</strain>
    </source>
</reference>
<protein>
    <submittedName>
        <fullName evidence="9">Four-carbon acid sugar kinase family protein</fullName>
    </submittedName>
</protein>
<keyword evidence="5" id="KW-0067">ATP-binding</keyword>
<keyword evidence="3" id="KW-0547">Nucleotide-binding</keyword>
<dbReference type="InterPro" id="IPR010737">
    <property type="entry name" value="4-carb_acid_sugar_kinase_N"/>
</dbReference>
<dbReference type="GO" id="GO:0016301">
    <property type="term" value="F:kinase activity"/>
    <property type="evidence" value="ECO:0007669"/>
    <property type="project" value="UniProtKB-KW"/>
</dbReference>